<dbReference type="AlphaFoldDB" id="A0A1I0A0Q4"/>
<name>A0A1I0A0Q4_9FIRM</name>
<dbReference type="InterPro" id="IPR003709">
    <property type="entry name" value="VanY-like_core_dom"/>
</dbReference>
<dbReference type="Pfam" id="PF02557">
    <property type="entry name" value="VanY"/>
    <property type="match status" value="1"/>
</dbReference>
<dbReference type="SUPFAM" id="SSF55166">
    <property type="entry name" value="Hedgehog/DD-peptidase"/>
    <property type="match status" value="1"/>
</dbReference>
<dbReference type="EMBL" id="FOHU01000002">
    <property type="protein sequence ID" value="SES87604.1"/>
    <property type="molecule type" value="Genomic_DNA"/>
</dbReference>
<dbReference type="Proteomes" id="UP000199568">
    <property type="component" value="Unassembled WGS sequence"/>
</dbReference>
<reference evidence="2 3" key="1">
    <citation type="submission" date="2016-10" db="EMBL/GenBank/DDBJ databases">
        <authorList>
            <person name="de Groot N.N."/>
        </authorList>
    </citation>
    <scope>NUCLEOTIDE SEQUENCE [LARGE SCALE GENOMIC DNA]</scope>
    <source>
        <strain evidence="2 3">DSM 18979</strain>
    </source>
</reference>
<dbReference type="GO" id="GO:0006508">
    <property type="term" value="P:proteolysis"/>
    <property type="evidence" value="ECO:0007669"/>
    <property type="project" value="InterPro"/>
</dbReference>
<evidence type="ECO:0000313" key="2">
    <source>
        <dbReference type="EMBL" id="SES87604.1"/>
    </source>
</evidence>
<proteinExistence type="predicted"/>
<dbReference type="InterPro" id="IPR009045">
    <property type="entry name" value="Zn_M74/Hedgehog-like"/>
</dbReference>
<dbReference type="GO" id="GO:0004180">
    <property type="term" value="F:carboxypeptidase activity"/>
    <property type="evidence" value="ECO:0007669"/>
    <property type="project" value="UniProtKB-KW"/>
</dbReference>
<dbReference type="STRING" id="426128.SAMN05660297_00812"/>
<gene>
    <name evidence="2" type="ORF">SAMN05660297_00812</name>
</gene>
<dbReference type="PANTHER" id="PTHR34385">
    <property type="entry name" value="D-ALANYL-D-ALANINE CARBOXYPEPTIDASE"/>
    <property type="match status" value="1"/>
</dbReference>
<dbReference type="InterPro" id="IPR058193">
    <property type="entry name" value="VanY/YodJ_core_dom"/>
</dbReference>
<dbReference type="CDD" id="cd14852">
    <property type="entry name" value="LD-carboxypeptidase"/>
    <property type="match status" value="1"/>
</dbReference>
<evidence type="ECO:0000259" key="1">
    <source>
        <dbReference type="Pfam" id="PF02557"/>
    </source>
</evidence>
<dbReference type="PANTHER" id="PTHR34385:SF1">
    <property type="entry name" value="PEPTIDOGLYCAN L-ALANYL-D-GLUTAMATE ENDOPEPTIDASE CWLK"/>
    <property type="match status" value="1"/>
</dbReference>
<keyword evidence="2" id="KW-0645">Protease</keyword>
<keyword evidence="2" id="KW-0121">Carboxypeptidase</keyword>
<protein>
    <submittedName>
        <fullName evidence="2">D-alanyl-D-alanine carboxypeptidase</fullName>
    </submittedName>
</protein>
<feature type="domain" description="D-alanyl-D-alanine carboxypeptidase-like core" evidence="1">
    <location>
        <begin position="139"/>
        <end position="267"/>
    </location>
</feature>
<dbReference type="RefSeq" id="WP_090439696.1">
    <property type="nucleotide sequence ID" value="NZ_FOHU01000002.1"/>
</dbReference>
<sequence>MKNKKLIFTICLSIIAILYYLTLNIGFAAELLASPLEIFFNQENNQPVETALELEDEKVVQTPDNTEETEKEGWKIKLQEKLVFQNTTTIDTEGNQMITNYDSIYVLVNKKRMLPSYYQPNDLIIPSVPFPFEEDLPRKYMRKEAAKALESLFEAATEDNYTLFATSGYRSYERQKSIFQQRAAAQGEDVANRTSARPGQSEHQTGLAMDVTTYQVNYRLTAKFGETKEGIWLAESAHRYGFIIRYPKGKEQITGYSYEPWHLRYVGEKLATYLYENHLTLEEYFIQEHDY</sequence>
<organism evidence="2 3">
    <name type="scientific">Natronincola peptidivorans</name>
    <dbReference type="NCBI Taxonomy" id="426128"/>
    <lineage>
        <taxon>Bacteria</taxon>
        <taxon>Bacillati</taxon>
        <taxon>Bacillota</taxon>
        <taxon>Clostridia</taxon>
        <taxon>Peptostreptococcales</taxon>
        <taxon>Natronincolaceae</taxon>
        <taxon>Natronincola</taxon>
    </lineage>
</organism>
<accession>A0A1I0A0Q4</accession>
<dbReference type="InterPro" id="IPR052179">
    <property type="entry name" value="DD-CPase-like"/>
</dbReference>
<keyword evidence="3" id="KW-1185">Reference proteome</keyword>
<dbReference type="Gene3D" id="3.30.1380.10">
    <property type="match status" value="1"/>
</dbReference>
<keyword evidence="2" id="KW-0378">Hydrolase</keyword>
<dbReference type="OrthoDB" id="9792074at2"/>
<evidence type="ECO:0000313" key="3">
    <source>
        <dbReference type="Proteomes" id="UP000199568"/>
    </source>
</evidence>